<dbReference type="EC" id="3.2.2.27" evidence="4 9"/>
<dbReference type="PANTHER" id="PTHR11264:SF0">
    <property type="entry name" value="URACIL-DNA GLYCOSYLASE"/>
    <property type="match status" value="1"/>
</dbReference>
<proteinExistence type="inferred from homology"/>
<evidence type="ECO:0000256" key="9">
    <source>
        <dbReference type="HAMAP-Rule" id="MF_00148"/>
    </source>
</evidence>
<dbReference type="Proteomes" id="UP000250163">
    <property type="component" value="Chromosome MORIYA"/>
</dbReference>
<evidence type="ECO:0000256" key="4">
    <source>
        <dbReference type="ARBA" id="ARBA00012030"/>
    </source>
</evidence>
<feature type="domain" description="Uracil-DNA glycosylase-like" evidence="12">
    <location>
        <begin position="46"/>
        <end position="207"/>
    </location>
</feature>
<dbReference type="PROSITE" id="PS00130">
    <property type="entry name" value="U_DNA_GLYCOSYLASE"/>
    <property type="match status" value="1"/>
</dbReference>
<evidence type="ECO:0000256" key="8">
    <source>
        <dbReference type="ARBA" id="ARBA00023204"/>
    </source>
</evidence>
<dbReference type="InterPro" id="IPR018085">
    <property type="entry name" value="Ura-DNA_Glyclase_AS"/>
</dbReference>
<organism evidence="13 14">
    <name type="scientific">Moritella yayanosii</name>
    <dbReference type="NCBI Taxonomy" id="69539"/>
    <lineage>
        <taxon>Bacteria</taxon>
        <taxon>Pseudomonadati</taxon>
        <taxon>Pseudomonadota</taxon>
        <taxon>Gammaproteobacteria</taxon>
        <taxon>Alteromonadales</taxon>
        <taxon>Moritellaceae</taxon>
        <taxon>Moritella</taxon>
    </lineage>
</organism>
<evidence type="ECO:0000256" key="1">
    <source>
        <dbReference type="ARBA" id="ARBA00001400"/>
    </source>
</evidence>
<dbReference type="SUPFAM" id="SSF52141">
    <property type="entry name" value="Uracil-DNA glycosylase-like"/>
    <property type="match status" value="1"/>
</dbReference>
<dbReference type="InterPro" id="IPR005122">
    <property type="entry name" value="Uracil-DNA_glycosylase-like"/>
</dbReference>
<name>A0A330LQS7_9GAMM</name>
<evidence type="ECO:0000313" key="14">
    <source>
        <dbReference type="Proteomes" id="UP000250163"/>
    </source>
</evidence>
<gene>
    <name evidence="9 13" type="primary">ung</name>
    <name evidence="13" type="ORF">MORIYA_2314</name>
</gene>
<keyword evidence="13" id="KW-0326">Glycosidase</keyword>
<dbReference type="SMART" id="SM00987">
    <property type="entry name" value="UreE_C"/>
    <property type="match status" value="1"/>
</dbReference>
<feature type="active site" description="Proton acceptor" evidence="9 10">
    <location>
        <position position="61"/>
    </location>
</feature>
<evidence type="ECO:0000256" key="3">
    <source>
        <dbReference type="ARBA" id="ARBA00008184"/>
    </source>
</evidence>
<dbReference type="InterPro" id="IPR002043">
    <property type="entry name" value="UDG_fam1"/>
</dbReference>
<dbReference type="PANTHER" id="PTHR11264">
    <property type="entry name" value="URACIL-DNA GLYCOSYLASE"/>
    <property type="match status" value="1"/>
</dbReference>
<dbReference type="NCBIfam" id="NF003591">
    <property type="entry name" value="PRK05254.1-4"/>
    <property type="match status" value="1"/>
</dbReference>
<sequence>MKTWSEFLLHEQQQPYYLELQNFITAERAAGKVIFPKEADVFQAFALTPLKDVKVVILGQDPYHGPEQAHGLCFSVLPGIKIPPSLRNMYKELSTDIDGFAAPDHGYLIEWAQQGVLMLNTVLTVEQAKAHSHAKSGWETFTDHVVELLNQQDEEIIFVLWGNHAKKKGCHIDRSQHHVLEGVHPSPLSASRGFFGSQHFSAINSRLQLRQQTAINWQVSTVERLI</sequence>
<dbReference type="Gene3D" id="3.40.470.10">
    <property type="entry name" value="Uracil-DNA glycosylase-like domain"/>
    <property type="match status" value="1"/>
</dbReference>
<dbReference type="NCBIfam" id="NF003589">
    <property type="entry name" value="PRK05254.1-2"/>
    <property type="match status" value="1"/>
</dbReference>
<evidence type="ECO:0000259" key="12">
    <source>
        <dbReference type="SMART" id="SM00986"/>
    </source>
</evidence>
<comment type="similarity">
    <text evidence="3 9 11">Belongs to the uracil-DNA glycosylase (UDG) superfamily. UNG family.</text>
</comment>
<dbReference type="FunFam" id="3.40.470.10:FF:000001">
    <property type="entry name" value="Uracil-DNA glycosylase"/>
    <property type="match status" value="1"/>
</dbReference>
<keyword evidence="8 9" id="KW-0234">DNA repair</keyword>
<evidence type="ECO:0000256" key="7">
    <source>
        <dbReference type="ARBA" id="ARBA00022801"/>
    </source>
</evidence>
<evidence type="ECO:0000256" key="2">
    <source>
        <dbReference type="ARBA" id="ARBA00002631"/>
    </source>
</evidence>
<dbReference type="NCBIfam" id="NF003588">
    <property type="entry name" value="PRK05254.1-1"/>
    <property type="match status" value="1"/>
</dbReference>
<protein>
    <recommendedName>
        <fullName evidence="5 9">Uracil-DNA glycosylase</fullName>
        <shortName evidence="9">UDG</shortName>
        <ecNumber evidence="4 9">3.2.2.27</ecNumber>
    </recommendedName>
</protein>
<keyword evidence="14" id="KW-1185">Reference proteome</keyword>
<evidence type="ECO:0000256" key="10">
    <source>
        <dbReference type="PROSITE-ProRule" id="PRU10072"/>
    </source>
</evidence>
<comment type="function">
    <text evidence="2 9 11">Excises uracil residues from the DNA which can arise as a result of misincorporation of dUMP residues by DNA polymerase or due to deamination of cytosine.</text>
</comment>
<dbReference type="HAMAP" id="MF_00148">
    <property type="entry name" value="UDG"/>
    <property type="match status" value="1"/>
</dbReference>
<evidence type="ECO:0000256" key="6">
    <source>
        <dbReference type="ARBA" id="ARBA00022763"/>
    </source>
</evidence>
<dbReference type="GO" id="GO:0005737">
    <property type="term" value="C:cytoplasm"/>
    <property type="evidence" value="ECO:0007669"/>
    <property type="project" value="UniProtKB-SubCell"/>
</dbReference>
<evidence type="ECO:0000313" key="13">
    <source>
        <dbReference type="EMBL" id="SQD78792.1"/>
    </source>
</evidence>
<comment type="catalytic activity">
    <reaction evidence="1 9 11">
        <text>Hydrolyzes single-stranded DNA or mismatched double-stranded DNA and polynucleotides, releasing free uracil.</text>
        <dbReference type="EC" id="3.2.2.27"/>
    </reaction>
</comment>
<dbReference type="InterPro" id="IPR036895">
    <property type="entry name" value="Uracil-DNA_glycosylase-like_sf"/>
</dbReference>
<keyword evidence="9" id="KW-0963">Cytoplasm</keyword>
<dbReference type="RefSeq" id="WP_112715089.1">
    <property type="nucleotide sequence ID" value="NZ_LS483250.1"/>
</dbReference>
<dbReference type="EMBL" id="LS483250">
    <property type="protein sequence ID" value="SQD78792.1"/>
    <property type="molecule type" value="Genomic_DNA"/>
</dbReference>
<dbReference type="Pfam" id="PF03167">
    <property type="entry name" value="UDG"/>
    <property type="match status" value="1"/>
</dbReference>
<dbReference type="GO" id="GO:0004844">
    <property type="term" value="F:uracil DNA N-glycosylase activity"/>
    <property type="evidence" value="ECO:0007669"/>
    <property type="project" value="UniProtKB-UniRule"/>
</dbReference>
<dbReference type="NCBIfam" id="TIGR00628">
    <property type="entry name" value="ung"/>
    <property type="match status" value="1"/>
</dbReference>
<comment type="subcellular location">
    <subcellularLocation>
        <location evidence="9">Cytoplasm</location>
    </subcellularLocation>
</comment>
<dbReference type="CDD" id="cd10027">
    <property type="entry name" value="UDG-F1-like"/>
    <property type="match status" value="1"/>
</dbReference>
<dbReference type="SMART" id="SM00986">
    <property type="entry name" value="UDG"/>
    <property type="match status" value="1"/>
</dbReference>
<dbReference type="AlphaFoldDB" id="A0A330LQS7"/>
<dbReference type="KEGG" id="mya:MORIYA_2314"/>
<dbReference type="GO" id="GO:0097510">
    <property type="term" value="P:base-excision repair, AP site formation via deaminated base removal"/>
    <property type="evidence" value="ECO:0007669"/>
    <property type="project" value="TreeGrafter"/>
</dbReference>
<keyword evidence="7 9" id="KW-0378">Hydrolase</keyword>
<dbReference type="NCBIfam" id="NF003592">
    <property type="entry name" value="PRK05254.1-5"/>
    <property type="match status" value="1"/>
</dbReference>
<accession>A0A330LQS7</accession>
<keyword evidence="6 9" id="KW-0227">DNA damage</keyword>
<reference evidence="14" key="1">
    <citation type="submission" date="2018-05" db="EMBL/GenBank/DDBJ databases">
        <authorList>
            <person name="Cea G.-C."/>
            <person name="William W."/>
        </authorList>
    </citation>
    <scope>NUCLEOTIDE SEQUENCE [LARGE SCALE GENOMIC DNA]</scope>
    <source>
        <strain evidence="14">DB21MT 5</strain>
    </source>
</reference>
<evidence type="ECO:0000256" key="5">
    <source>
        <dbReference type="ARBA" id="ARBA00018429"/>
    </source>
</evidence>
<evidence type="ECO:0000256" key="11">
    <source>
        <dbReference type="RuleBase" id="RU003780"/>
    </source>
</evidence>
<dbReference type="OrthoDB" id="9804372at2"/>